<accession>A0A4Y7T6L7</accession>
<evidence type="ECO:0000313" key="3">
    <source>
        <dbReference type="Proteomes" id="UP000298030"/>
    </source>
</evidence>
<sequence length="195" mass="21789">MAIFSGTLMINHLVRMKNQSSDTSLFQVIGNYWVFARNLAALPGMLTPVPVVFFIGTVALYTRREYDPCSARRLPRGGFLILTIAQSEKSSVNPLAGSRPIKGDRALGSNYNPEVQNDRVVPFMSHSGRGGSKVDPVHRSIQRRQRRLAGWPRNAPIRARKGGYRQSRWNAGTNGKVSLISVVRRNGLYYYLGIL</sequence>
<keyword evidence="1" id="KW-0812">Transmembrane</keyword>
<protein>
    <submittedName>
        <fullName evidence="2">Uncharacterized protein</fullName>
    </submittedName>
</protein>
<feature type="non-terminal residue" evidence="2">
    <location>
        <position position="195"/>
    </location>
</feature>
<dbReference type="Proteomes" id="UP000298030">
    <property type="component" value="Unassembled WGS sequence"/>
</dbReference>
<reference evidence="2 3" key="1">
    <citation type="journal article" date="2019" name="Nat. Ecol. Evol.">
        <title>Megaphylogeny resolves global patterns of mushroom evolution.</title>
        <authorList>
            <person name="Varga T."/>
            <person name="Krizsan K."/>
            <person name="Foldi C."/>
            <person name="Dima B."/>
            <person name="Sanchez-Garcia M."/>
            <person name="Sanchez-Ramirez S."/>
            <person name="Szollosi G.J."/>
            <person name="Szarkandi J.G."/>
            <person name="Papp V."/>
            <person name="Albert L."/>
            <person name="Andreopoulos W."/>
            <person name="Angelini C."/>
            <person name="Antonin V."/>
            <person name="Barry K.W."/>
            <person name="Bougher N.L."/>
            <person name="Buchanan P."/>
            <person name="Buyck B."/>
            <person name="Bense V."/>
            <person name="Catcheside P."/>
            <person name="Chovatia M."/>
            <person name="Cooper J."/>
            <person name="Damon W."/>
            <person name="Desjardin D."/>
            <person name="Finy P."/>
            <person name="Geml J."/>
            <person name="Haridas S."/>
            <person name="Hughes K."/>
            <person name="Justo A."/>
            <person name="Karasinski D."/>
            <person name="Kautmanova I."/>
            <person name="Kiss B."/>
            <person name="Kocsube S."/>
            <person name="Kotiranta H."/>
            <person name="LaButti K.M."/>
            <person name="Lechner B.E."/>
            <person name="Liimatainen K."/>
            <person name="Lipzen A."/>
            <person name="Lukacs Z."/>
            <person name="Mihaltcheva S."/>
            <person name="Morgado L.N."/>
            <person name="Niskanen T."/>
            <person name="Noordeloos M.E."/>
            <person name="Ohm R.A."/>
            <person name="Ortiz-Santana B."/>
            <person name="Ovrebo C."/>
            <person name="Racz N."/>
            <person name="Riley R."/>
            <person name="Savchenko A."/>
            <person name="Shiryaev A."/>
            <person name="Soop K."/>
            <person name="Spirin V."/>
            <person name="Szebenyi C."/>
            <person name="Tomsovsky M."/>
            <person name="Tulloss R.E."/>
            <person name="Uehling J."/>
            <person name="Grigoriev I.V."/>
            <person name="Vagvolgyi C."/>
            <person name="Papp T."/>
            <person name="Martin F.M."/>
            <person name="Miettinen O."/>
            <person name="Hibbett D.S."/>
            <person name="Nagy L.G."/>
        </authorList>
    </citation>
    <scope>NUCLEOTIDE SEQUENCE [LARGE SCALE GENOMIC DNA]</scope>
    <source>
        <strain evidence="2 3">FP101781</strain>
    </source>
</reference>
<keyword evidence="1" id="KW-0472">Membrane</keyword>
<dbReference type="EMBL" id="QPFP01000025">
    <property type="protein sequence ID" value="TEB29817.1"/>
    <property type="molecule type" value="Genomic_DNA"/>
</dbReference>
<feature type="transmembrane region" description="Helical" evidence="1">
    <location>
        <begin position="40"/>
        <end position="62"/>
    </location>
</feature>
<evidence type="ECO:0000256" key="1">
    <source>
        <dbReference type="SAM" id="Phobius"/>
    </source>
</evidence>
<evidence type="ECO:0000313" key="2">
    <source>
        <dbReference type="EMBL" id="TEB29817.1"/>
    </source>
</evidence>
<organism evidence="2 3">
    <name type="scientific">Coprinellus micaceus</name>
    <name type="common">Glistening ink-cap mushroom</name>
    <name type="synonym">Coprinus micaceus</name>
    <dbReference type="NCBI Taxonomy" id="71717"/>
    <lineage>
        <taxon>Eukaryota</taxon>
        <taxon>Fungi</taxon>
        <taxon>Dikarya</taxon>
        <taxon>Basidiomycota</taxon>
        <taxon>Agaricomycotina</taxon>
        <taxon>Agaricomycetes</taxon>
        <taxon>Agaricomycetidae</taxon>
        <taxon>Agaricales</taxon>
        <taxon>Agaricineae</taxon>
        <taxon>Psathyrellaceae</taxon>
        <taxon>Coprinellus</taxon>
    </lineage>
</organism>
<dbReference type="AlphaFoldDB" id="A0A4Y7T6L7"/>
<proteinExistence type="predicted"/>
<comment type="caution">
    <text evidence="2">The sequence shown here is derived from an EMBL/GenBank/DDBJ whole genome shotgun (WGS) entry which is preliminary data.</text>
</comment>
<gene>
    <name evidence="2" type="ORF">FA13DRAFT_1775132</name>
</gene>
<name>A0A4Y7T6L7_COPMI</name>
<keyword evidence="3" id="KW-1185">Reference proteome</keyword>
<keyword evidence="1" id="KW-1133">Transmembrane helix</keyword>